<dbReference type="InterPro" id="IPR004872">
    <property type="entry name" value="Lipoprotein_NlpA"/>
</dbReference>
<keyword evidence="7" id="KW-0812">Transmembrane</keyword>
<keyword evidence="7" id="KW-1133">Transmembrane helix</keyword>
<reference evidence="8 9" key="1">
    <citation type="submission" date="2020-07" db="EMBL/GenBank/DDBJ databases">
        <title>Sequencing the genomes of 1000 actinobacteria strains.</title>
        <authorList>
            <person name="Klenk H.-P."/>
        </authorList>
    </citation>
    <scope>NUCLEOTIDE SEQUENCE [LARGE SCALE GENOMIC DNA]</scope>
    <source>
        <strain evidence="8 9">DSM 15475</strain>
    </source>
</reference>
<dbReference type="RefSeq" id="WP_179541764.1">
    <property type="nucleotide sequence ID" value="NZ_BAAALL010000005.1"/>
</dbReference>
<comment type="caution">
    <text evidence="8">The sequence shown here is derived from an EMBL/GenBank/DDBJ whole genome shotgun (WGS) entry which is preliminary data.</text>
</comment>
<comment type="similarity">
    <text evidence="2">Belongs to the NlpA lipoprotein family.</text>
</comment>
<dbReference type="SUPFAM" id="SSF53850">
    <property type="entry name" value="Periplasmic binding protein-like II"/>
    <property type="match status" value="1"/>
</dbReference>
<keyword evidence="5" id="KW-0564">Palmitate</keyword>
<dbReference type="PROSITE" id="PS51318">
    <property type="entry name" value="TAT"/>
    <property type="match status" value="1"/>
</dbReference>
<evidence type="ECO:0000256" key="7">
    <source>
        <dbReference type="SAM" id="Phobius"/>
    </source>
</evidence>
<dbReference type="Gene3D" id="3.40.190.10">
    <property type="entry name" value="Periplasmic binding protein-like II"/>
    <property type="match status" value="2"/>
</dbReference>
<evidence type="ECO:0000256" key="2">
    <source>
        <dbReference type="ARBA" id="ARBA00008973"/>
    </source>
</evidence>
<keyword evidence="3" id="KW-0732">Signal</keyword>
<keyword evidence="9" id="KW-1185">Reference proteome</keyword>
<proteinExistence type="inferred from homology"/>
<protein>
    <submittedName>
        <fullName evidence="8">D-methionine transport system substrate-binding protein</fullName>
    </submittedName>
</protein>
<organism evidence="8 9">
    <name type="scientific">Nesterenkonia xinjiangensis</name>
    <dbReference type="NCBI Taxonomy" id="225327"/>
    <lineage>
        <taxon>Bacteria</taxon>
        <taxon>Bacillati</taxon>
        <taxon>Actinomycetota</taxon>
        <taxon>Actinomycetes</taxon>
        <taxon>Micrococcales</taxon>
        <taxon>Micrococcaceae</taxon>
        <taxon>Nesterenkonia</taxon>
    </lineage>
</organism>
<dbReference type="GO" id="GO:0016020">
    <property type="term" value="C:membrane"/>
    <property type="evidence" value="ECO:0007669"/>
    <property type="project" value="UniProtKB-SubCell"/>
</dbReference>
<dbReference type="EMBL" id="JACCFY010000001">
    <property type="protein sequence ID" value="NYJ78419.1"/>
    <property type="molecule type" value="Genomic_DNA"/>
</dbReference>
<sequence length="308" mass="33732">MSDRPTRTPTGDGDTRLSRRRLLSGSLGMAALAGVGSLTSGCGIAGALGNDRTLRLIVTESAPFQEPTKLAEQILEQDGWDVSVTYVTDIIQPNHAVSNGEYDVNFFQNISYLRQFNEDNDLDIQPLFFMFEQPSGIYSAFHDTLEDIPAGARIALPVDTATNGRGIRLLARGGLIEIDESTHVAALSVHDITANPLDLEFVEVDQQSVGQIYPDVDAVFGFARLLAEVDVMPEEVLIMESSEEALPFALAVCARPGFAEEEPEKHEALTSAFHDEEIAAWYGDYLDGILTPAFDRDIHSAWEDVNSR</sequence>
<keyword evidence="4 7" id="KW-0472">Membrane</keyword>
<dbReference type="Pfam" id="PF03180">
    <property type="entry name" value="Lipoprotein_9"/>
    <property type="match status" value="1"/>
</dbReference>
<accession>A0A7Z0GLY1</accession>
<name>A0A7Z0GLY1_9MICC</name>
<dbReference type="Proteomes" id="UP000535437">
    <property type="component" value="Unassembled WGS sequence"/>
</dbReference>
<dbReference type="InterPro" id="IPR006311">
    <property type="entry name" value="TAT_signal"/>
</dbReference>
<keyword evidence="6" id="KW-0449">Lipoprotein</keyword>
<evidence type="ECO:0000256" key="3">
    <source>
        <dbReference type="ARBA" id="ARBA00022729"/>
    </source>
</evidence>
<gene>
    <name evidence="8" type="ORF">HNR09_001830</name>
</gene>
<dbReference type="AlphaFoldDB" id="A0A7Z0GLY1"/>
<evidence type="ECO:0000256" key="5">
    <source>
        <dbReference type="ARBA" id="ARBA00023139"/>
    </source>
</evidence>
<feature type="transmembrane region" description="Helical" evidence="7">
    <location>
        <begin position="26"/>
        <end position="48"/>
    </location>
</feature>
<evidence type="ECO:0000256" key="4">
    <source>
        <dbReference type="ARBA" id="ARBA00023136"/>
    </source>
</evidence>
<evidence type="ECO:0000256" key="6">
    <source>
        <dbReference type="ARBA" id="ARBA00023288"/>
    </source>
</evidence>
<comment type="subcellular location">
    <subcellularLocation>
        <location evidence="1">Membrane</location>
        <topology evidence="1">Lipid-anchor</topology>
    </subcellularLocation>
</comment>
<dbReference type="PANTHER" id="PTHR30429:SF0">
    <property type="entry name" value="METHIONINE-BINDING LIPOPROTEIN METQ"/>
    <property type="match status" value="1"/>
</dbReference>
<evidence type="ECO:0000313" key="8">
    <source>
        <dbReference type="EMBL" id="NYJ78419.1"/>
    </source>
</evidence>
<evidence type="ECO:0000313" key="9">
    <source>
        <dbReference type="Proteomes" id="UP000535437"/>
    </source>
</evidence>
<evidence type="ECO:0000256" key="1">
    <source>
        <dbReference type="ARBA" id="ARBA00004635"/>
    </source>
</evidence>
<dbReference type="PANTHER" id="PTHR30429">
    <property type="entry name" value="D-METHIONINE-BINDING LIPOPROTEIN METQ"/>
    <property type="match status" value="1"/>
</dbReference>